<dbReference type="PANTHER" id="PTHR21621">
    <property type="entry name" value="RIBOSOMAL PROTEIN S6 MODIFICATION PROTEIN"/>
    <property type="match status" value="1"/>
</dbReference>
<evidence type="ECO:0000256" key="6">
    <source>
        <dbReference type="SAM" id="Coils"/>
    </source>
</evidence>
<dbReference type="Pfam" id="PF08443">
    <property type="entry name" value="RimK"/>
    <property type="match status" value="1"/>
</dbReference>
<dbReference type="PANTHER" id="PTHR21621:SF0">
    <property type="entry name" value="BETA-CITRYLGLUTAMATE SYNTHASE B-RELATED"/>
    <property type="match status" value="1"/>
</dbReference>
<dbReference type="Gene3D" id="3.30.470.20">
    <property type="entry name" value="ATP-grasp fold, B domain"/>
    <property type="match status" value="2"/>
</dbReference>
<proteinExistence type="inferred from homology"/>
<dbReference type="PROSITE" id="PS50975">
    <property type="entry name" value="ATP_GRASP"/>
    <property type="match status" value="1"/>
</dbReference>
<reference evidence="9 10" key="1">
    <citation type="journal article" date="2007" name="Int. J. Syst. Evol. Microbiol.">
        <title>Oceanobacillus profundus sp. nov., isolated from a deep-sea sediment core.</title>
        <authorList>
            <person name="Kim Y.G."/>
            <person name="Choi D.H."/>
            <person name="Hyun S."/>
            <person name="Cho B.C."/>
        </authorList>
    </citation>
    <scope>NUCLEOTIDE SEQUENCE [LARGE SCALE GENOMIC DNA]</scope>
    <source>
        <strain evidence="9 10">DSM 18246</strain>
    </source>
</reference>
<feature type="coiled-coil region" evidence="6">
    <location>
        <begin position="482"/>
        <end position="519"/>
    </location>
</feature>
<dbReference type="RefSeq" id="WP_118888530.1">
    <property type="nucleotide sequence ID" value="NZ_PHUT01000001.1"/>
</dbReference>
<comment type="caution">
    <text evidence="9">The sequence shown here is derived from an EMBL/GenBank/DDBJ whole genome shotgun (WGS) entry which is preliminary data.</text>
</comment>
<accession>A0A417YP59</accession>
<dbReference type="EMBL" id="QWEH01000001">
    <property type="protein sequence ID" value="RHW35506.1"/>
    <property type="molecule type" value="Genomic_DNA"/>
</dbReference>
<keyword evidence="6" id="KW-0175">Coiled coil</keyword>
<evidence type="ECO:0000256" key="2">
    <source>
        <dbReference type="ARBA" id="ARBA00032904"/>
    </source>
</evidence>
<evidence type="ECO:0000259" key="8">
    <source>
        <dbReference type="PROSITE" id="PS51160"/>
    </source>
</evidence>
<dbReference type="Pfam" id="PF00708">
    <property type="entry name" value="Acylphosphatase"/>
    <property type="match status" value="1"/>
</dbReference>
<dbReference type="GO" id="GO:0005737">
    <property type="term" value="C:cytoplasm"/>
    <property type="evidence" value="ECO:0007669"/>
    <property type="project" value="TreeGrafter"/>
</dbReference>
<sequence>MEENRAEWLSHLSNEIVSDAHGNLLDAYVVALEGWRRGLTLRWHVKDSEKFKEMRTWFVDKPGQLFSLTSKDRTHYFFRTRGDKVTNEAVDIGRDKEKTKQALLKKGVSVPEGKQFTEEASNEEIVDYTSHLGFPVVIKPTDGSFGRGVISNITSSGEFEHSLEYVRGNLGYQDVIVEQYIPGKEYRIYVVGDKVVGAMNRIPPNVTADGINSIKALIEIKNEERGLNPRLVSCPILVNEEVEDFIGRKGYTLDTIPEKGLHVALSEKTNISIGGDPIDALDELPEYVKEASVKALHAVPGLEHGAVDLIVHQDNSNVYIIELNPTAQLGGLLYPIQGKSRDIPKAIIDYYFPETKGINTAEVNTFFDFHDVLDPLQSRDAFVTTVTPCPQEKLFTKKYIVSGDVLDIGYHRGLRKQAFERFLHGYIMTLEEGDIEVVVGGTDPEMVDDFKNGFWEDEERGQVIEIQVEDYYEPIKVGFEIKTDLKTQIEDLKMYKQELEATERELKKAELKRRKYYSSLSWKATMPIRLVGSITKKFKN</sequence>
<dbReference type="Gene3D" id="3.30.70.100">
    <property type="match status" value="1"/>
</dbReference>
<dbReference type="GO" id="GO:0018169">
    <property type="term" value="F:ribosomal S6-glutamic acid ligase activity"/>
    <property type="evidence" value="ECO:0007669"/>
    <property type="project" value="TreeGrafter"/>
</dbReference>
<feature type="domain" description="Acylphosphatase-like" evidence="8">
    <location>
        <begin position="396"/>
        <end position="483"/>
    </location>
</feature>
<name>A0A417YP59_9BACI</name>
<dbReference type="GO" id="GO:0046872">
    <property type="term" value="F:metal ion binding"/>
    <property type="evidence" value="ECO:0007669"/>
    <property type="project" value="InterPro"/>
</dbReference>
<dbReference type="InterPro" id="IPR011761">
    <property type="entry name" value="ATP-grasp"/>
</dbReference>
<dbReference type="GO" id="GO:0005524">
    <property type="term" value="F:ATP binding"/>
    <property type="evidence" value="ECO:0007669"/>
    <property type="project" value="UniProtKB-UniRule"/>
</dbReference>
<evidence type="ECO:0000313" key="10">
    <source>
        <dbReference type="Proteomes" id="UP000285456"/>
    </source>
</evidence>
<dbReference type="SUPFAM" id="SSF54975">
    <property type="entry name" value="Acylphosphatase/BLUF domain-like"/>
    <property type="match status" value="1"/>
</dbReference>
<evidence type="ECO:0000313" key="9">
    <source>
        <dbReference type="EMBL" id="RHW35506.1"/>
    </source>
</evidence>
<comment type="similarity">
    <text evidence="5">Belongs to the acylphosphatase family.</text>
</comment>
<evidence type="ECO:0000256" key="1">
    <source>
        <dbReference type="ARBA" id="ARBA00015991"/>
    </source>
</evidence>
<dbReference type="PROSITE" id="PS51160">
    <property type="entry name" value="ACYLPHOSPHATASE_3"/>
    <property type="match status" value="1"/>
</dbReference>
<dbReference type="InterPro" id="IPR001792">
    <property type="entry name" value="Acylphosphatase-like_dom"/>
</dbReference>
<keyword evidence="10" id="KW-1185">Reference proteome</keyword>
<keyword evidence="3" id="KW-0547">Nucleotide-binding</keyword>
<dbReference type="AlphaFoldDB" id="A0A417YP59"/>
<dbReference type="SUPFAM" id="SSF56059">
    <property type="entry name" value="Glutathione synthetase ATP-binding domain-like"/>
    <property type="match status" value="1"/>
</dbReference>
<evidence type="ECO:0000256" key="4">
    <source>
        <dbReference type="PROSITE-ProRule" id="PRU00520"/>
    </source>
</evidence>
<dbReference type="InterPro" id="IPR036046">
    <property type="entry name" value="Acylphosphatase-like_dom_sf"/>
</dbReference>
<dbReference type="InterPro" id="IPR013651">
    <property type="entry name" value="ATP-grasp_RimK-type"/>
</dbReference>
<dbReference type="Proteomes" id="UP000285456">
    <property type="component" value="Unassembled WGS sequence"/>
</dbReference>
<dbReference type="OrthoDB" id="9803907at2"/>
<feature type="domain" description="ATP-grasp" evidence="7">
    <location>
        <begin position="100"/>
        <end position="352"/>
    </location>
</feature>
<keyword evidence="3" id="KW-0067">ATP-binding</keyword>
<comment type="caution">
    <text evidence="4">Lacks conserved residue(s) required for the propagation of feature annotation.</text>
</comment>
<protein>
    <recommendedName>
        <fullName evidence="1">Acylphosphatase</fullName>
    </recommendedName>
    <alternativeName>
        <fullName evidence="2">Acylphosphate phosphohydrolase</fullName>
    </alternativeName>
</protein>
<dbReference type="GO" id="GO:0009432">
    <property type="term" value="P:SOS response"/>
    <property type="evidence" value="ECO:0007669"/>
    <property type="project" value="TreeGrafter"/>
</dbReference>
<evidence type="ECO:0000256" key="3">
    <source>
        <dbReference type="PROSITE-ProRule" id="PRU00409"/>
    </source>
</evidence>
<evidence type="ECO:0000259" key="7">
    <source>
        <dbReference type="PROSITE" id="PS50975"/>
    </source>
</evidence>
<organism evidence="9 10">
    <name type="scientific">Oceanobacillus profundus</name>
    <dbReference type="NCBI Taxonomy" id="372463"/>
    <lineage>
        <taxon>Bacteria</taxon>
        <taxon>Bacillati</taxon>
        <taxon>Bacillota</taxon>
        <taxon>Bacilli</taxon>
        <taxon>Bacillales</taxon>
        <taxon>Bacillaceae</taxon>
        <taxon>Oceanobacillus</taxon>
    </lineage>
</organism>
<evidence type="ECO:0000256" key="5">
    <source>
        <dbReference type="RuleBase" id="RU004168"/>
    </source>
</evidence>
<gene>
    <name evidence="9" type="ORF">D1B32_02465</name>
</gene>